<dbReference type="InterPro" id="IPR001214">
    <property type="entry name" value="SET_dom"/>
</dbReference>
<keyword evidence="2" id="KW-1185">Reference proteome</keyword>
<dbReference type="STRING" id="35525.A0A0P5EBS0"/>
<dbReference type="Gene3D" id="1.10.220.160">
    <property type="match status" value="1"/>
</dbReference>
<dbReference type="GO" id="GO:0008276">
    <property type="term" value="F:protein methyltransferase activity"/>
    <property type="evidence" value="ECO:0007669"/>
    <property type="project" value="UniProtKB-ARBA"/>
</dbReference>
<dbReference type="SUPFAM" id="SSF144232">
    <property type="entry name" value="HIT/MYND zinc finger-like"/>
    <property type="match status" value="1"/>
</dbReference>
<dbReference type="GO" id="GO:0008757">
    <property type="term" value="F:S-adenosylmethionine-dependent methyltransferase activity"/>
    <property type="evidence" value="ECO:0007669"/>
    <property type="project" value="UniProtKB-ARBA"/>
</dbReference>
<sequence>MSLEESPITCNLFRAKSSQICGGCEEVFNFEMEYQNKEWSIHKTSCKPYKIVSNEKFGRCLVATRNLKPGEIIFGENATIVGPKQGCRPCCLKCFTSLDSVASLFRCPGCNFPFCQEQCAKSPEHEAECVVLSRARSCISINDMSKSHPVYQCITPLRCILLKSTQPKLFEAFSGLVHHNDLRRQTQMWRIYQVNIVQFLRNVCGLANQFSEEEIHAACGVLDVNAFEIRLPGSKRQQVLGLFPIASMMSHRCVSNTHHVIDSNTYEMTVRASVPIKKGEQLFTTYTLPLDGTNDRRSVLRQSKMFECDCPRCSDPTECLTFLSALRCPRCPIGIMLPIRPLEENETEWQCSPCSYQLDAADVTQLIDQLKEEFENIGPKDVEKLEEFLSRHASSLHPNHFLFTSVRQSLSQLYGRDERYLLNTLTMEQLERKVSICQQLLSVADVVEPGLTRLRGVTLYELYAPMLLLAKRTYEAGHCTLAEFKERIVAVEAILSEATKILLLEDPASTEGAACAVQALNQIQRWIASL</sequence>
<accession>A0A0P5EBS0</accession>
<dbReference type="OrthoDB" id="6374143at2759"/>
<proteinExistence type="predicted"/>
<dbReference type="InterPro" id="IPR053010">
    <property type="entry name" value="SET_SmydA-8"/>
</dbReference>
<dbReference type="Gene3D" id="6.10.140.2220">
    <property type="match status" value="1"/>
</dbReference>
<dbReference type="Pfam" id="PF00856">
    <property type="entry name" value="SET"/>
    <property type="match status" value="1"/>
</dbReference>
<dbReference type="Gene3D" id="2.170.270.10">
    <property type="entry name" value="SET domain"/>
    <property type="match status" value="1"/>
</dbReference>
<gene>
    <name evidence="1" type="ORF">APZ42_023632</name>
</gene>
<organism evidence="1 2">
    <name type="scientific">Daphnia magna</name>
    <dbReference type="NCBI Taxonomy" id="35525"/>
    <lineage>
        <taxon>Eukaryota</taxon>
        <taxon>Metazoa</taxon>
        <taxon>Ecdysozoa</taxon>
        <taxon>Arthropoda</taxon>
        <taxon>Crustacea</taxon>
        <taxon>Branchiopoda</taxon>
        <taxon>Diplostraca</taxon>
        <taxon>Cladocera</taxon>
        <taxon>Anomopoda</taxon>
        <taxon>Daphniidae</taxon>
        <taxon>Daphnia</taxon>
    </lineage>
</organism>
<dbReference type="GO" id="GO:0008170">
    <property type="term" value="F:N-methyltransferase activity"/>
    <property type="evidence" value="ECO:0007669"/>
    <property type="project" value="UniProtKB-ARBA"/>
</dbReference>
<evidence type="ECO:0000313" key="2">
    <source>
        <dbReference type="Proteomes" id="UP000076858"/>
    </source>
</evidence>
<dbReference type="SMART" id="SM00317">
    <property type="entry name" value="SET"/>
    <property type="match status" value="1"/>
</dbReference>
<dbReference type="EMBL" id="LRGB01001574">
    <property type="protein sequence ID" value="KZS11712.1"/>
    <property type="molecule type" value="Genomic_DNA"/>
</dbReference>
<dbReference type="CDD" id="cd20071">
    <property type="entry name" value="SET_SMYD"/>
    <property type="match status" value="1"/>
</dbReference>
<protein>
    <submittedName>
        <fullName evidence="1">Msta protein</fullName>
    </submittedName>
</protein>
<dbReference type="AlphaFoldDB" id="A0A0P5EBS0"/>
<comment type="caution">
    <text evidence="1">The sequence shown here is derived from an EMBL/GenBank/DDBJ whole genome shotgun (WGS) entry which is preliminary data.</text>
</comment>
<name>A0A0P5EBS0_9CRUS</name>
<dbReference type="PANTHER" id="PTHR46455">
    <property type="entry name" value="SET AND MYND DOMAIN CONTAINING, ARTHROPOD-SPECIFIC, MEMBER 4, ISOFORM A"/>
    <property type="match status" value="1"/>
</dbReference>
<dbReference type="SUPFAM" id="SSF82199">
    <property type="entry name" value="SET domain"/>
    <property type="match status" value="1"/>
</dbReference>
<dbReference type="Proteomes" id="UP000076858">
    <property type="component" value="Unassembled WGS sequence"/>
</dbReference>
<evidence type="ECO:0000313" key="1">
    <source>
        <dbReference type="EMBL" id="KZS11712.1"/>
    </source>
</evidence>
<dbReference type="InterPro" id="IPR046341">
    <property type="entry name" value="SET_dom_sf"/>
</dbReference>
<dbReference type="PROSITE" id="PS50280">
    <property type="entry name" value="SET"/>
    <property type="match status" value="1"/>
</dbReference>
<reference evidence="1 2" key="1">
    <citation type="submission" date="2016-03" db="EMBL/GenBank/DDBJ databases">
        <title>EvidentialGene: Evidence-directed Construction of Genes on Genomes.</title>
        <authorList>
            <person name="Gilbert D.G."/>
            <person name="Choi J.-H."/>
            <person name="Mockaitis K."/>
            <person name="Colbourne J."/>
            <person name="Pfrender M."/>
        </authorList>
    </citation>
    <scope>NUCLEOTIDE SEQUENCE [LARGE SCALE GENOMIC DNA]</scope>
    <source>
        <strain evidence="1 2">Xinb3</strain>
        <tissue evidence="1">Complete organism</tissue>
    </source>
</reference>
<dbReference type="PANTHER" id="PTHR46455:SF5">
    <property type="entry name" value="SET AND MYND DOMAIN CONTAINING, ARTHROPOD-SPECIFIC, MEMBER 4, ISOFORM A"/>
    <property type="match status" value="1"/>
</dbReference>